<sequence length="281" mass="31369">MSEIILRKYHGVGNDYLIFDPKKNDVVLNERLIRQLCRRNIGVGADGILYGPVMEDKKIKVRIFNPDGSEAEKSGNGIRIFSRYLKDAGYVKERQYYLTTKAGETLVTFLDDAGSCMRVDMGYAVFEAEQIPALGFEGEVVGESIFFCDNFYNATCVSMGNPNCVIMLERVDREKALHLGPYVENAKYFPNRINMQLCQIVDEKNIQVEIYERGAGYTFASGTGACAAAAASHRLGLVEDAVTVHMHGGDLFIEFEKDGRIFMTGPVVYIGKITVAEQFFA</sequence>
<evidence type="ECO:0000256" key="3">
    <source>
        <dbReference type="HAMAP-Rule" id="MF_00197"/>
    </source>
</evidence>
<evidence type="ECO:0000313" key="14">
    <source>
        <dbReference type="Proteomes" id="UP000479531"/>
    </source>
</evidence>
<keyword evidence="2 3" id="KW-0413">Isomerase</keyword>
<gene>
    <name evidence="5" type="primary">dapF_1</name>
    <name evidence="3" type="synonym">dapF</name>
    <name evidence="9" type="ORF">DW264_04845</name>
    <name evidence="8" type="ORF">DW856_09670</name>
    <name evidence="5" type="ORF">ERS852572_01827</name>
    <name evidence="7" type="ORF">GCK47_02680</name>
    <name evidence="6" type="ORF">GMD50_02285</name>
</gene>
<dbReference type="PaxDb" id="166486-ERS852572_01827"/>
<dbReference type="InterPro" id="IPR001653">
    <property type="entry name" value="DAP_epimerase_DapF"/>
</dbReference>
<evidence type="ECO:0000313" key="5">
    <source>
        <dbReference type="EMBL" id="CUN08198.1"/>
    </source>
</evidence>
<comment type="function">
    <text evidence="3">Catalyzes the stereoinversion of LL-2,6-diaminopimelate (L,L-DAP) to meso-diaminopimelate (meso-DAP), a precursor of L-lysine and an essential component of the bacterial peptidoglycan.</text>
</comment>
<dbReference type="Proteomes" id="UP000479531">
    <property type="component" value="Unassembled WGS sequence"/>
</dbReference>
<dbReference type="EC" id="5.1.1.7" evidence="3 4"/>
<evidence type="ECO:0000256" key="4">
    <source>
        <dbReference type="NCBIfam" id="TIGR00652"/>
    </source>
</evidence>
<comment type="similarity">
    <text evidence="1 3">Belongs to the diaminopimelate epimerase family.</text>
</comment>
<reference evidence="5 10" key="1">
    <citation type="submission" date="2015-09" db="EMBL/GenBank/DDBJ databases">
        <authorList>
            <consortium name="Pathogen Informatics"/>
        </authorList>
    </citation>
    <scope>NUCLEOTIDE SEQUENCE [LARGE SCALE GENOMIC DNA]</scope>
    <source>
        <strain evidence="5 10">2789STDY5834960</strain>
    </source>
</reference>
<proteinExistence type="inferred from homology"/>
<feature type="binding site" evidence="3">
    <location>
        <position position="14"/>
    </location>
    <ligand>
        <name>substrate</name>
    </ligand>
</feature>
<dbReference type="UniPathway" id="UPA00034">
    <property type="reaction ID" value="UER00025"/>
</dbReference>
<reference evidence="7 14" key="4">
    <citation type="submission" date="2019-10" db="EMBL/GenBank/DDBJ databases">
        <title>Roseburia spp. ameliorate alcoholic fatty liver via restoration of gut barrier function.</title>
        <authorList>
            <person name="Seo B."/>
            <person name="Ko G."/>
        </authorList>
    </citation>
    <scope>NUCLEOTIDE SEQUENCE [LARGE SCALE GENOMIC DNA]</scope>
    <source>
        <strain evidence="7 14">SNUG30017</strain>
    </source>
</reference>
<reference evidence="11 12" key="2">
    <citation type="submission" date="2018-08" db="EMBL/GenBank/DDBJ databases">
        <title>A genome reference for cultivated species of the human gut microbiota.</title>
        <authorList>
            <person name="Zou Y."/>
            <person name="Xue W."/>
            <person name="Luo G."/>
        </authorList>
    </citation>
    <scope>NUCLEOTIDE SEQUENCE [LARGE SCALE GENOMIC DNA]</scope>
    <source>
        <strain evidence="9 12">AM22-21LB</strain>
        <strain evidence="8 11">AM37-1AC</strain>
    </source>
</reference>
<comment type="caution">
    <text evidence="3">Lacks conserved residue(s) required for the propagation of feature annotation.</text>
</comment>
<comment type="subunit">
    <text evidence="3">Homodimer.</text>
</comment>
<feature type="binding site" evidence="3">
    <location>
        <begin position="75"/>
        <end position="76"/>
    </location>
    <ligand>
        <name>substrate</name>
    </ligand>
</feature>
<dbReference type="Proteomes" id="UP000284051">
    <property type="component" value="Unassembled WGS sequence"/>
</dbReference>
<dbReference type="EMBL" id="QSHO01000007">
    <property type="protein sequence ID" value="RHC17122.1"/>
    <property type="molecule type" value="Genomic_DNA"/>
</dbReference>
<dbReference type="EMBL" id="WNAJ01000002">
    <property type="protein sequence ID" value="MTR83898.1"/>
    <property type="molecule type" value="Genomic_DNA"/>
</dbReference>
<feature type="binding site" evidence="3">
    <location>
        <position position="65"/>
    </location>
    <ligand>
        <name>substrate</name>
    </ligand>
</feature>
<dbReference type="EMBL" id="CYXZ01000012">
    <property type="protein sequence ID" value="CUN08198.1"/>
    <property type="molecule type" value="Genomic_DNA"/>
</dbReference>
<feature type="binding site" evidence="3">
    <location>
        <position position="194"/>
    </location>
    <ligand>
        <name>substrate</name>
    </ligand>
</feature>
<dbReference type="STRING" id="166486.ERS852572_01827"/>
<keyword evidence="3" id="KW-0028">Amino-acid biosynthesis</keyword>
<evidence type="ECO:0000256" key="1">
    <source>
        <dbReference type="ARBA" id="ARBA00010219"/>
    </source>
</evidence>
<organism evidence="5 10">
    <name type="scientific">Roseburia intestinalis</name>
    <dbReference type="NCBI Taxonomy" id="166486"/>
    <lineage>
        <taxon>Bacteria</taxon>
        <taxon>Bacillati</taxon>
        <taxon>Bacillota</taxon>
        <taxon>Clostridia</taxon>
        <taxon>Lachnospirales</taxon>
        <taxon>Lachnospiraceae</taxon>
        <taxon>Roseburia</taxon>
    </lineage>
</organism>
<keyword evidence="3" id="KW-0963">Cytoplasm</keyword>
<name>A0A173U3W7_9FIRM</name>
<dbReference type="GO" id="GO:0009089">
    <property type="term" value="P:lysine biosynthetic process via diaminopimelate"/>
    <property type="evidence" value="ECO:0007669"/>
    <property type="project" value="UniProtKB-UniRule"/>
</dbReference>
<dbReference type="Pfam" id="PF01678">
    <property type="entry name" value="DAP_epimerase"/>
    <property type="match status" value="2"/>
</dbReference>
<comment type="pathway">
    <text evidence="3">Amino-acid biosynthesis; L-lysine biosynthesis via DAP pathway; DL-2,6-diaminopimelate from LL-2,6-diaminopimelate: step 1/1.</text>
</comment>
<feature type="site" description="Could be important to modulate the pK values of the two catalytic cysteine residues" evidence="3">
    <location>
        <position position="212"/>
    </location>
</feature>
<dbReference type="PANTHER" id="PTHR31689">
    <property type="entry name" value="DIAMINOPIMELATE EPIMERASE, CHLOROPLASTIC"/>
    <property type="match status" value="1"/>
</dbReference>
<evidence type="ECO:0000313" key="10">
    <source>
        <dbReference type="Proteomes" id="UP000095350"/>
    </source>
</evidence>
<evidence type="ECO:0000256" key="2">
    <source>
        <dbReference type="ARBA" id="ARBA00023235"/>
    </source>
</evidence>
<dbReference type="NCBIfam" id="TIGR00652">
    <property type="entry name" value="DapF"/>
    <property type="match status" value="1"/>
</dbReference>
<feature type="binding site" evidence="3">
    <location>
        <begin position="222"/>
        <end position="223"/>
    </location>
    <ligand>
        <name>substrate</name>
    </ligand>
</feature>
<evidence type="ECO:0000313" key="8">
    <source>
        <dbReference type="EMBL" id="RHC17122.1"/>
    </source>
</evidence>
<dbReference type="Proteomes" id="UP000283513">
    <property type="component" value="Unassembled WGS sequence"/>
</dbReference>
<evidence type="ECO:0000313" key="12">
    <source>
        <dbReference type="Proteomes" id="UP000284051"/>
    </source>
</evidence>
<dbReference type="SUPFAM" id="SSF54506">
    <property type="entry name" value="Diaminopimelate epimerase-like"/>
    <property type="match status" value="2"/>
</dbReference>
<keyword evidence="3" id="KW-0457">Lysine biosynthesis</keyword>
<dbReference type="EMBL" id="WGGT01000002">
    <property type="protein sequence ID" value="MVQ44642.1"/>
    <property type="molecule type" value="Genomic_DNA"/>
</dbReference>
<comment type="subcellular location">
    <subcellularLocation>
        <location evidence="3">Cytoplasm</location>
    </subcellularLocation>
</comment>
<dbReference type="GO" id="GO:0008837">
    <property type="term" value="F:diaminopimelate epimerase activity"/>
    <property type="evidence" value="ECO:0007669"/>
    <property type="project" value="UniProtKB-UniRule"/>
</dbReference>
<evidence type="ECO:0000313" key="7">
    <source>
        <dbReference type="EMBL" id="MVQ44642.1"/>
    </source>
</evidence>
<dbReference type="RefSeq" id="WP_015520571.1">
    <property type="nucleotide sequence ID" value="NZ_CABIYH010000012.1"/>
</dbReference>
<dbReference type="Proteomes" id="UP000478483">
    <property type="component" value="Unassembled WGS sequence"/>
</dbReference>
<feature type="binding site" evidence="3">
    <location>
        <begin position="212"/>
        <end position="213"/>
    </location>
    <ligand>
        <name>substrate</name>
    </ligand>
</feature>
<evidence type="ECO:0000313" key="6">
    <source>
        <dbReference type="EMBL" id="MTR83898.1"/>
    </source>
</evidence>
<dbReference type="HAMAP" id="MF_00197">
    <property type="entry name" value="DAP_epimerase"/>
    <property type="match status" value="1"/>
</dbReference>
<evidence type="ECO:0000313" key="13">
    <source>
        <dbReference type="Proteomes" id="UP000478483"/>
    </source>
</evidence>
<dbReference type="Gene3D" id="3.10.310.10">
    <property type="entry name" value="Diaminopimelate Epimerase, Chain A, domain 1"/>
    <property type="match status" value="2"/>
</dbReference>
<dbReference type="OrthoDB" id="9805408at2"/>
<feature type="binding site" evidence="3">
    <location>
        <position position="161"/>
    </location>
    <ligand>
        <name>substrate</name>
    </ligand>
</feature>
<dbReference type="EMBL" id="QRID01000004">
    <property type="protein sequence ID" value="RHG29528.1"/>
    <property type="molecule type" value="Genomic_DNA"/>
</dbReference>
<dbReference type="Proteomes" id="UP000095350">
    <property type="component" value="Unassembled WGS sequence"/>
</dbReference>
<comment type="catalytic activity">
    <reaction evidence="3">
        <text>(2S,6S)-2,6-diaminopimelate = meso-2,6-diaminopimelate</text>
        <dbReference type="Rhea" id="RHEA:15393"/>
        <dbReference type="ChEBI" id="CHEBI:57609"/>
        <dbReference type="ChEBI" id="CHEBI:57791"/>
        <dbReference type="EC" id="5.1.1.7"/>
    </reaction>
</comment>
<accession>A0A173U3W7</accession>
<dbReference type="PANTHER" id="PTHR31689:SF0">
    <property type="entry name" value="DIAMINOPIMELATE EPIMERASE"/>
    <property type="match status" value="1"/>
</dbReference>
<evidence type="ECO:0000313" key="9">
    <source>
        <dbReference type="EMBL" id="RHG29528.1"/>
    </source>
</evidence>
<evidence type="ECO:0000313" key="11">
    <source>
        <dbReference type="Proteomes" id="UP000283513"/>
    </source>
</evidence>
<dbReference type="GO" id="GO:0005829">
    <property type="term" value="C:cytosol"/>
    <property type="evidence" value="ECO:0007669"/>
    <property type="project" value="TreeGrafter"/>
</dbReference>
<protein>
    <recommendedName>
        <fullName evidence="3 4">Diaminopimelate epimerase</fullName>
        <shortName evidence="3">DAP epimerase</shortName>
        <ecNumber evidence="3 4">5.1.1.7</ecNumber>
    </recommendedName>
    <alternativeName>
        <fullName evidence="3">PLP-independent amino acid racemase</fullName>
    </alternativeName>
</protein>
<reference evidence="6 13" key="3">
    <citation type="journal article" date="2019" name="Nat. Med.">
        <title>A library of human gut bacterial isolates paired with longitudinal multiomics data enables mechanistic microbiome research.</title>
        <authorList>
            <person name="Poyet M."/>
            <person name="Groussin M."/>
            <person name="Gibbons S.M."/>
            <person name="Avila-Pacheco J."/>
            <person name="Jiang X."/>
            <person name="Kearney S.M."/>
            <person name="Perrotta A.R."/>
            <person name="Berdy B."/>
            <person name="Zhao S."/>
            <person name="Lieberman T.D."/>
            <person name="Swanson P.K."/>
            <person name="Smith M."/>
            <person name="Roesemann S."/>
            <person name="Alexander J.E."/>
            <person name="Rich S.A."/>
            <person name="Livny J."/>
            <person name="Vlamakis H."/>
            <person name="Clish C."/>
            <person name="Bullock K."/>
            <person name="Deik A."/>
            <person name="Scott J."/>
            <person name="Pierce K.A."/>
            <person name="Xavier R.J."/>
            <person name="Alm E.J."/>
        </authorList>
    </citation>
    <scope>NUCLEOTIDE SEQUENCE [LARGE SCALE GENOMIC DNA]</scope>
    <source>
        <strain evidence="6 13">BIOML-A1</strain>
    </source>
</reference>
<dbReference type="AlphaFoldDB" id="A0A173U3W7"/>